<feature type="compositionally biased region" description="Basic and acidic residues" evidence="1">
    <location>
        <begin position="8"/>
        <end position="18"/>
    </location>
</feature>
<proteinExistence type="predicted"/>
<reference evidence="2" key="1">
    <citation type="submission" date="2020-08" db="EMBL/GenBank/DDBJ databases">
        <title>Multicomponent nature underlies the extraordinary mechanical properties of spider dragline silk.</title>
        <authorList>
            <person name="Kono N."/>
            <person name="Nakamura H."/>
            <person name="Mori M."/>
            <person name="Yoshida Y."/>
            <person name="Ohtoshi R."/>
            <person name="Malay A.D."/>
            <person name="Moran D.A.P."/>
            <person name="Tomita M."/>
            <person name="Numata K."/>
            <person name="Arakawa K."/>
        </authorList>
    </citation>
    <scope>NUCLEOTIDE SEQUENCE</scope>
</reference>
<feature type="region of interest" description="Disordered" evidence="1">
    <location>
        <begin position="1"/>
        <end position="24"/>
    </location>
</feature>
<evidence type="ECO:0000256" key="1">
    <source>
        <dbReference type="SAM" id="MobiDB-lite"/>
    </source>
</evidence>
<protein>
    <submittedName>
        <fullName evidence="2">Uncharacterized protein</fullName>
    </submittedName>
</protein>
<sequence>MNSRMRKARDSRDERGEAGTRGGCAGAAPALVALYAASLQRNGETIGSISGFPEKSFARIVINAELSLFARKSKSSFPFVMRATREVFLWCRAVVLRIWRRDARSLRGARLAGCAFTAGICGCATRR</sequence>
<dbReference type="EMBL" id="BMAV01004485">
    <property type="protein sequence ID" value="GFY44939.1"/>
    <property type="molecule type" value="Genomic_DNA"/>
</dbReference>
<name>A0A8X6X2P8_9ARAC</name>
<dbReference type="Proteomes" id="UP000886998">
    <property type="component" value="Unassembled WGS sequence"/>
</dbReference>
<keyword evidence="3" id="KW-1185">Reference proteome</keyword>
<evidence type="ECO:0000313" key="2">
    <source>
        <dbReference type="EMBL" id="GFY44939.1"/>
    </source>
</evidence>
<organism evidence="2 3">
    <name type="scientific">Trichonephila inaurata madagascariensis</name>
    <dbReference type="NCBI Taxonomy" id="2747483"/>
    <lineage>
        <taxon>Eukaryota</taxon>
        <taxon>Metazoa</taxon>
        <taxon>Ecdysozoa</taxon>
        <taxon>Arthropoda</taxon>
        <taxon>Chelicerata</taxon>
        <taxon>Arachnida</taxon>
        <taxon>Araneae</taxon>
        <taxon>Araneomorphae</taxon>
        <taxon>Entelegynae</taxon>
        <taxon>Araneoidea</taxon>
        <taxon>Nephilidae</taxon>
        <taxon>Trichonephila</taxon>
        <taxon>Trichonephila inaurata</taxon>
    </lineage>
</organism>
<comment type="caution">
    <text evidence="2">The sequence shown here is derived from an EMBL/GenBank/DDBJ whole genome shotgun (WGS) entry which is preliminary data.</text>
</comment>
<evidence type="ECO:0000313" key="3">
    <source>
        <dbReference type="Proteomes" id="UP000886998"/>
    </source>
</evidence>
<accession>A0A8X6X2P8</accession>
<gene>
    <name evidence="2" type="ORF">TNIN_488321</name>
</gene>
<dbReference type="AlphaFoldDB" id="A0A8X6X2P8"/>